<feature type="domain" description="Bacterial bifunctional deaminase-reductase C-terminal" evidence="1">
    <location>
        <begin position="29"/>
        <end position="77"/>
    </location>
</feature>
<dbReference type="Gene3D" id="3.40.430.10">
    <property type="entry name" value="Dihydrofolate Reductase, subunit A"/>
    <property type="match status" value="1"/>
</dbReference>
<comment type="caution">
    <text evidence="2">The sequence shown here is derived from an EMBL/GenBank/DDBJ whole genome shotgun (WGS) entry which is preliminary data.</text>
</comment>
<dbReference type="SUPFAM" id="SSF53597">
    <property type="entry name" value="Dihydrofolate reductase-like"/>
    <property type="match status" value="1"/>
</dbReference>
<organism evidence="2 3">
    <name type="scientific">Microbispora corallina</name>
    <dbReference type="NCBI Taxonomy" id="83302"/>
    <lineage>
        <taxon>Bacteria</taxon>
        <taxon>Bacillati</taxon>
        <taxon>Actinomycetota</taxon>
        <taxon>Actinomycetes</taxon>
        <taxon>Streptosporangiales</taxon>
        <taxon>Streptosporangiaceae</taxon>
        <taxon>Microbispora</taxon>
    </lineage>
</organism>
<gene>
    <name evidence="2" type="ORF">Mco01_61840</name>
</gene>
<evidence type="ECO:0000259" key="1">
    <source>
        <dbReference type="Pfam" id="PF01872"/>
    </source>
</evidence>
<dbReference type="InterPro" id="IPR002734">
    <property type="entry name" value="RibDG_C"/>
</dbReference>
<protein>
    <recommendedName>
        <fullName evidence="1">Bacterial bifunctional deaminase-reductase C-terminal domain-containing protein</fullName>
    </recommendedName>
</protein>
<dbReference type="InterPro" id="IPR024072">
    <property type="entry name" value="DHFR-like_dom_sf"/>
</dbReference>
<evidence type="ECO:0000313" key="3">
    <source>
        <dbReference type="Proteomes" id="UP000603904"/>
    </source>
</evidence>
<dbReference type="EMBL" id="BOOC01000035">
    <property type="protein sequence ID" value="GIH43184.1"/>
    <property type="molecule type" value="Genomic_DNA"/>
</dbReference>
<proteinExistence type="predicted"/>
<evidence type="ECO:0000313" key="2">
    <source>
        <dbReference type="EMBL" id="GIH43184.1"/>
    </source>
</evidence>
<reference evidence="2 3" key="1">
    <citation type="submission" date="2021-01" db="EMBL/GenBank/DDBJ databases">
        <title>Whole genome shotgun sequence of Microbispora corallina NBRC 16416.</title>
        <authorList>
            <person name="Komaki H."/>
            <person name="Tamura T."/>
        </authorList>
    </citation>
    <scope>NUCLEOTIDE SEQUENCE [LARGE SCALE GENOMIC DNA]</scope>
    <source>
        <strain evidence="2 3">NBRC 16416</strain>
    </source>
</reference>
<dbReference type="Pfam" id="PF01872">
    <property type="entry name" value="RibD_C"/>
    <property type="match status" value="1"/>
</dbReference>
<dbReference type="Proteomes" id="UP000603904">
    <property type="component" value="Unassembled WGS sequence"/>
</dbReference>
<sequence length="84" mass="9224">MGFANRMNGIPKYVVSATLGEPGWSNSTVIREDIAEEIVELKRRSDGGILVNGSGHLVRTLAEHGLVDEYRPMVYPVERQQAAA</sequence>
<keyword evidence="3" id="KW-1185">Reference proteome</keyword>
<accession>A0ABQ4G7Z0</accession>
<name>A0ABQ4G7Z0_9ACTN</name>